<feature type="domain" description="Methyltransferase FkbM" evidence="1">
    <location>
        <begin position="104"/>
        <end position="242"/>
    </location>
</feature>
<evidence type="ECO:0000313" key="3">
    <source>
        <dbReference type="Proteomes" id="UP000177905"/>
    </source>
</evidence>
<dbReference type="InterPro" id="IPR052514">
    <property type="entry name" value="SAM-dependent_MTase"/>
</dbReference>
<dbReference type="PANTHER" id="PTHR34203:SF15">
    <property type="entry name" value="SLL1173 PROTEIN"/>
    <property type="match status" value="1"/>
</dbReference>
<comment type="caution">
    <text evidence="2">The sequence shown here is derived from an EMBL/GenBank/DDBJ whole genome shotgun (WGS) entry which is preliminary data.</text>
</comment>
<dbReference type="Proteomes" id="UP000177905">
    <property type="component" value="Unassembled WGS sequence"/>
</dbReference>
<dbReference type="InterPro" id="IPR006342">
    <property type="entry name" value="FkbM_mtfrase"/>
</dbReference>
<evidence type="ECO:0000313" key="2">
    <source>
        <dbReference type="EMBL" id="OGC16635.1"/>
    </source>
</evidence>
<dbReference type="Gene3D" id="3.40.50.150">
    <property type="entry name" value="Vaccinia Virus protein VP39"/>
    <property type="match status" value="1"/>
</dbReference>
<dbReference type="PANTHER" id="PTHR34203">
    <property type="entry name" value="METHYLTRANSFERASE, FKBM FAMILY PROTEIN"/>
    <property type="match status" value="1"/>
</dbReference>
<sequence>MFGRFTILKQWLDGNKNGVSFFALLERIFGLPYVRKAKKVIKSLNIRENDIEIYFNNFEKPFYYPKNASLKMLYQVIAELFYPNDWHYYEVDETKVSKEDIVVDCGAAEGLFGMLIADRCKRVYAIEPLPEFIESMRLSFKNIDNIVLLPVAVSNKTGEGVISNNGIFSSITLSKDNKNNLSNRISISTIDSLFFEKEIDVNYLKADLEGFELQMLEGAVRTIEKNRPKIAITTYHKKEDAEMISSFLLKINPGYKILTKGIEEKWGKPVMLHAWSD</sequence>
<dbReference type="AlphaFoldDB" id="A0A1F4S857"/>
<organism evidence="2 3">
    <name type="scientific">candidate division WOR-1 bacterium RIFOXYB2_FULL_36_35</name>
    <dbReference type="NCBI Taxonomy" id="1802578"/>
    <lineage>
        <taxon>Bacteria</taxon>
        <taxon>Bacillati</taxon>
        <taxon>Saganbacteria</taxon>
    </lineage>
</organism>
<dbReference type="CDD" id="cd02440">
    <property type="entry name" value="AdoMet_MTases"/>
    <property type="match status" value="1"/>
</dbReference>
<accession>A0A1F4S857</accession>
<reference evidence="2 3" key="1">
    <citation type="journal article" date="2016" name="Nat. Commun.">
        <title>Thousands of microbial genomes shed light on interconnected biogeochemical processes in an aquifer system.</title>
        <authorList>
            <person name="Anantharaman K."/>
            <person name="Brown C.T."/>
            <person name="Hug L.A."/>
            <person name="Sharon I."/>
            <person name="Castelle C.J."/>
            <person name="Probst A.J."/>
            <person name="Thomas B.C."/>
            <person name="Singh A."/>
            <person name="Wilkins M.J."/>
            <person name="Karaoz U."/>
            <person name="Brodie E.L."/>
            <person name="Williams K.H."/>
            <person name="Hubbard S.S."/>
            <person name="Banfield J.F."/>
        </authorList>
    </citation>
    <scope>NUCLEOTIDE SEQUENCE [LARGE SCALE GENOMIC DNA]</scope>
</reference>
<name>A0A1F4S857_UNCSA</name>
<gene>
    <name evidence="2" type="ORF">A2290_03405</name>
</gene>
<dbReference type="EMBL" id="MEUA01000005">
    <property type="protein sequence ID" value="OGC16635.1"/>
    <property type="molecule type" value="Genomic_DNA"/>
</dbReference>
<dbReference type="InterPro" id="IPR029063">
    <property type="entry name" value="SAM-dependent_MTases_sf"/>
</dbReference>
<evidence type="ECO:0000259" key="1">
    <source>
        <dbReference type="Pfam" id="PF05050"/>
    </source>
</evidence>
<dbReference type="NCBIfam" id="TIGR01444">
    <property type="entry name" value="fkbM_fam"/>
    <property type="match status" value="1"/>
</dbReference>
<dbReference type="SUPFAM" id="SSF53335">
    <property type="entry name" value="S-adenosyl-L-methionine-dependent methyltransferases"/>
    <property type="match status" value="1"/>
</dbReference>
<proteinExistence type="predicted"/>
<protein>
    <recommendedName>
        <fullName evidence="1">Methyltransferase FkbM domain-containing protein</fullName>
    </recommendedName>
</protein>
<dbReference type="Pfam" id="PF05050">
    <property type="entry name" value="Methyltransf_21"/>
    <property type="match status" value="1"/>
</dbReference>